<dbReference type="SUPFAM" id="SSF52540">
    <property type="entry name" value="P-loop containing nucleoside triphosphate hydrolases"/>
    <property type="match status" value="1"/>
</dbReference>
<dbReference type="eggNOG" id="KOG1002">
    <property type="taxonomic scope" value="Eukaryota"/>
</dbReference>
<dbReference type="GO" id="GO:0016787">
    <property type="term" value="F:hydrolase activity"/>
    <property type="evidence" value="ECO:0007669"/>
    <property type="project" value="UniProtKB-KW"/>
</dbReference>
<dbReference type="GO" id="GO:0005634">
    <property type="term" value="C:nucleus"/>
    <property type="evidence" value="ECO:0007669"/>
    <property type="project" value="TreeGrafter"/>
</dbReference>
<dbReference type="GO" id="GO:0005524">
    <property type="term" value="F:ATP binding"/>
    <property type="evidence" value="ECO:0007669"/>
    <property type="project" value="UniProtKB-KW"/>
</dbReference>
<evidence type="ECO:0000313" key="7">
    <source>
        <dbReference type="EMBL" id="EHK20822.1"/>
    </source>
</evidence>
<dbReference type="Gene3D" id="3.40.50.300">
    <property type="entry name" value="P-loop containing nucleotide triphosphate hydrolases"/>
    <property type="match status" value="1"/>
</dbReference>
<dbReference type="HOGENOM" id="CLU_000315_30_1_1"/>
<dbReference type="CDD" id="cd18793">
    <property type="entry name" value="SF2_C_SNF"/>
    <property type="match status" value="1"/>
</dbReference>
<dbReference type="PROSITE" id="PS51194">
    <property type="entry name" value="HELICASE_CTER"/>
    <property type="match status" value="1"/>
</dbReference>
<keyword evidence="1" id="KW-0547">Nucleotide-binding</keyword>
<dbReference type="SMART" id="SM00490">
    <property type="entry name" value="HELICc"/>
    <property type="match status" value="1"/>
</dbReference>
<dbReference type="PANTHER" id="PTHR45626:SF17">
    <property type="entry name" value="HELICASE-LIKE TRANSCRIPTION FACTOR"/>
    <property type="match status" value="1"/>
</dbReference>
<dbReference type="InterPro" id="IPR049730">
    <property type="entry name" value="SNF2/RAD54-like_C"/>
</dbReference>
<feature type="domain" description="Helicase C-terminal" evidence="6">
    <location>
        <begin position="1"/>
        <end position="155"/>
    </location>
</feature>
<dbReference type="STRING" id="413071.G9MXC4"/>
<dbReference type="GO" id="GO:0008094">
    <property type="term" value="F:ATP-dependent activity, acting on DNA"/>
    <property type="evidence" value="ECO:0007669"/>
    <property type="project" value="TreeGrafter"/>
</dbReference>
<evidence type="ECO:0000313" key="8">
    <source>
        <dbReference type="Proteomes" id="UP000007115"/>
    </source>
</evidence>
<dbReference type="InParanoid" id="G9MXC4"/>
<dbReference type="InterPro" id="IPR001650">
    <property type="entry name" value="Helicase_C-like"/>
</dbReference>
<accession>G9MXC4</accession>
<name>G9MXC4_HYPVG</name>
<dbReference type="OrthoDB" id="448448at2759"/>
<dbReference type="GO" id="GO:0004386">
    <property type="term" value="F:helicase activity"/>
    <property type="evidence" value="ECO:0007669"/>
    <property type="project" value="UniProtKB-KW"/>
</dbReference>
<evidence type="ECO:0000256" key="2">
    <source>
        <dbReference type="ARBA" id="ARBA00022801"/>
    </source>
</evidence>
<organism evidence="7 8">
    <name type="scientific">Hypocrea virens (strain Gv29-8 / FGSC 10586)</name>
    <name type="common">Gliocladium virens</name>
    <name type="synonym">Trichoderma virens</name>
    <dbReference type="NCBI Taxonomy" id="413071"/>
    <lineage>
        <taxon>Eukaryota</taxon>
        <taxon>Fungi</taxon>
        <taxon>Dikarya</taxon>
        <taxon>Ascomycota</taxon>
        <taxon>Pezizomycotina</taxon>
        <taxon>Sordariomycetes</taxon>
        <taxon>Hypocreomycetidae</taxon>
        <taxon>Hypocreales</taxon>
        <taxon>Hypocreaceae</taxon>
        <taxon>Trichoderma</taxon>
    </lineage>
</organism>
<evidence type="ECO:0000259" key="6">
    <source>
        <dbReference type="PROSITE" id="PS51194"/>
    </source>
</evidence>
<comment type="caution">
    <text evidence="7">The sequence shown here is derived from an EMBL/GenBank/DDBJ whole genome shotgun (WGS) entry which is preliminary data.</text>
</comment>
<proteinExistence type="predicted"/>
<dbReference type="OMA" id="HTMDERV"/>
<dbReference type="EMBL" id="ABDF02000077">
    <property type="protein sequence ID" value="EHK20822.1"/>
    <property type="molecule type" value="Genomic_DNA"/>
</dbReference>
<protein>
    <recommendedName>
        <fullName evidence="6">Helicase C-terminal domain-containing protein</fullName>
    </recommendedName>
</protein>
<keyword evidence="2" id="KW-0378">Hydrolase</keyword>
<dbReference type="Proteomes" id="UP000007115">
    <property type="component" value="Unassembled WGS sequence"/>
</dbReference>
<dbReference type="GO" id="GO:0006281">
    <property type="term" value="P:DNA repair"/>
    <property type="evidence" value="ECO:0007669"/>
    <property type="project" value="TreeGrafter"/>
</dbReference>
<evidence type="ECO:0000256" key="5">
    <source>
        <dbReference type="SAM" id="MobiDB-lite"/>
    </source>
</evidence>
<sequence length="187" mass="21496">VFTQFIPTLKILGYLLSTLGVKFVYYSGTMPRQKQQDAMNAFQNDPETMILLSTLKSGGQSHNLTVANRVIIVDLWWNKTAEKQAIGRVARMGQTKKTYSVRIVTKHTMDERVIEVQTGKEATIARMLQDDGHERTEVDDKRLKQIFEPKDIDQADSKKRKRKYESSGYGARMSMSPPVDESEENWY</sequence>
<feature type="non-terminal residue" evidence="7">
    <location>
        <position position="1"/>
    </location>
</feature>
<dbReference type="AlphaFoldDB" id="G9MXC4"/>
<evidence type="ECO:0000256" key="3">
    <source>
        <dbReference type="ARBA" id="ARBA00022806"/>
    </source>
</evidence>
<dbReference type="InterPro" id="IPR027417">
    <property type="entry name" value="P-loop_NTPase"/>
</dbReference>
<dbReference type="InterPro" id="IPR050628">
    <property type="entry name" value="SNF2_RAD54_helicase_TF"/>
</dbReference>
<feature type="compositionally biased region" description="Basic and acidic residues" evidence="5">
    <location>
        <begin position="143"/>
        <end position="157"/>
    </location>
</feature>
<keyword evidence="8" id="KW-1185">Reference proteome</keyword>
<keyword evidence="3" id="KW-0347">Helicase</keyword>
<dbReference type="RefSeq" id="XP_013955017.1">
    <property type="nucleotide sequence ID" value="XM_014099542.1"/>
</dbReference>
<gene>
    <name evidence="7" type="ORF">TRIVIDRAFT_153839</name>
</gene>
<dbReference type="PANTHER" id="PTHR45626">
    <property type="entry name" value="TRANSCRIPTION TERMINATION FACTOR 2-RELATED"/>
    <property type="match status" value="1"/>
</dbReference>
<dbReference type="VEuPathDB" id="FungiDB:TRIVIDRAFT_153839"/>
<keyword evidence="4" id="KW-0067">ATP-binding</keyword>
<evidence type="ECO:0000256" key="1">
    <source>
        <dbReference type="ARBA" id="ARBA00022741"/>
    </source>
</evidence>
<dbReference type="Pfam" id="PF00271">
    <property type="entry name" value="Helicase_C"/>
    <property type="match status" value="1"/>
</dbReference>
<dbReference type="GeneID" id="25788248"/>
<reference evidence="7 8" key="1">
    <citation type="journal article" date="2011" name="Genome Biol.">
        <title>Comparative genome sequence analysis underscores mycoparasitism as the ancestral life style of Trichoderma.</title>
        <authorList>
            <person name="Kubicek C.P."/>
            <person name="Herrera-Estrella A."/>
            <person name="Seidl-Seiboth V."/>
            <person name="Martinez D.A."/>
            <person name="Druzhinina I.S."/>
            <person name="Thon M."/>
            <person name="Zeilinger S."/>
            <person name="Casas-Flores S."/>
            <person name="Horwitz B.A."/>
            <person name="Mukherjee P.K."/>
            <person name="Mukherjee M."/>
            <person name="Kredics L."/>
            <person name="Alcaraz L.D."/>
            <person name="Aerts A."/>
            <person name="Antal Z."/>
            <person name="Atanasova L."/>
            <person name="Cervantes-Badillo M.G."/>
            <person name="Challacombe J."/>
            <person name="Chertkov O."/>
            <person name="McCluskey K."/>
            <person name="Coulpier F."/>
            <person name="Deshpande N."/>
            <person name="von Doehren H."/>
            <person name="Ebbole D.J."/>
            <person name="Esquivel-Naranjo E.U."/>
            <person name="Fekete E."/>
            <person name="Flipphi M."/>
            <person name="Glaser F."/>
            <person name="Gomez-Rodriguez E.Y."/>
            <person name="Gruber S."/>
            <person name="Han C."/>
            <person name="Henrissat B."/>
            <person name="Hermosa R."/>
            <person name="Hernandez-Onate M."/>
            <person name="Karaffa L."/>
            <person name="Kosti I."/>
            <person name="Le Crom S."/>
            <person name="Lindquist E."/>
            <person name="Lucas S."/>
            <person name="Luebeck M."/>
            <person name="Luebeck P.S."/>
            <person name="Margeot A."/>
            <person name="Metz B."/>
            <person name="Misra M."/>
            <person name="Nevalainen H."/>
            <person name="Omann M."/>
            <person name="Packer N."/>
            <person name="Perrone G."/>
            <person name="Uresti-Rivera E.E."/>
            <person name="Salamov A."/>
            <person name="Schmoll M."/>
            <person name="Seiboth B."/>
            <person name="Shapiro H."/>
            <person name="Sukno S."/>
            <person name="Tamayo-Ramos J.A."/>
            <person name="Tisch D."/>
            <person name="Wiest A."/>
            <person name="Wilkinson H.H."/>
            <person name="Zhang M."/>
            <person name="Coutinho P.M."/>
            <person name="Kenerley C.M."/>
            <person name="Monte E."/>
            <person name="Baker S.E."/>
            <person name="Grigoriev I.V."/>
        </authorList>
    </citation>
    <scope>NUCLEOTIDE SEQUENCE [LARGE SCALE GENOMIC DNA]</scope>
    <source>
        <strain evidence="8">Gv29-8 / FGSC 10586</strain>
    </source>
</reference>
<evidence type="ECO:0000256" key="4">
    <source>
        <dbReference type="ARBA" id="ARBA00022840"/>
    </source>
</evidence>
<feature type="region of interest" description="Disordered" evidence="5">
    <location>
        <begin position="143"/>
        <end position="187"/>
    </location>
</feature>